<comment type="caution">
    <text evidence="1">The sequence shown here is derived from an EMBL/GenBank/DDBJ whole genome shotgun (WGS) entry which is preliminary data.</text>
</comment>
<protein>
    <recommendedName>
        <fullName evidence="3">Antibiotic biosynthesis monooxygenase</fullName>
    </recommendedName>
</protein>
<reference evidence="1 2" key="2">
    <citation type="submission" date="2020-06" db="EMBL/GenBank/DDBJ databases">
        <title>Antribacter stalactiti gen. nov., sp. nov., a new member of the family Nacardiaceae isolated from a cave.</title>
        <authorList>
            <person name="Kim I.S."/>
        </authorList>
    </citation>
    <scope>NUCLEOTIDE SEQUENCE [LARGE SCALE GENOMIC DNA]</scope>
    <source>
        <strain evidence="1 2">YC2-7</strain>
    </source>
</reference>
<accession>A0A848KSM5</accession>
<reference evidence="1 2" key="1">
    <citation type="submission" date="2019-05" db="EMBL/GenBank/DDBJ databases">
        <authorList>
            <person name="Lee S.D."/>
        </authorList>
    </citation>
    <scope>NUCLEOTIDE SEQUENCE [LARGE SCALE GENOMIC DNA]</scope>
    <source>
        <strain evidence="1 2">YC2-7</strain>
    </source>
</reference>
<dbReference type="RefSeq" id="WP_169593032.1">
    <property type="nucleotide sequence ID" value="NZ_VCQU01000011.1"/>
</dbReference>
<name>A0A848KSM5_9NOCA</name>
<dbReference type="EMBL" id="VCQU01000011">
    <property type="protein sequence ID" value="NMN98557.1"/>
    <property type="molecule type" value="Genomic_DNA"/>
</dbReference>
<dbReference type="AlphaFoldDB" id="A0A848KSM5"/>
<dbReference type="Proteomes" id="UP000535543">
    <property type="component" value="Unassembled WGS sequence"/>
</dbReference>
<dbReference type="SUPFAM" id="SSF54909">
    <property type="entry name" value="Dimeric alpha+beta barrel"/>
    <property type="match status" value="1"/>
</dbReference>
<evidence type="ECO:0008006" key="3">
    <source>
        <dbReference type="Google" id="ProtNLM"/>
    </source>
</evidence>
<keyword evidence="2" id="KW-1185">Reference proteome</keyword>
<sequence>MTILREWRGELRREFRDEYVEYIAGTGLAEYRATPGNLGAQIAVRDIDDERCEVITLSWWPSLDAIRGFAGDDIDKAVYYPEDDRFLLTKPDTVKHYEAHGTIG</sequence>
<proteinExistence type="predicted"/>
<evidence type="ECO:0000313" key="1">
    <source>
        <dbReference type="EMBL" id="NMN98557.1"/>
    </source>
</evidence>
<evidence type="ECO:0000313" key="2">
    <source>
        <dbReference type="Proteomes" id="UP000535543"/>
    </source>
</evidence>
<organism evidence="1 2">
    <name type="scientific">Antrihabitans stalactiti</name>
    <dbReference type="NCBI Taxonomy" id="2584121"/>
    <lineage>
        <taxon>Bacteria</taxon>
        <taxon>Bacillati</taxon>
        <taxon>Actinomycetota</taxon>
        <taxon>Actinomycetes</taxon>
        <taxon>Mycobacteriales</taxon>
        <taxon>Nocardiaceae</taxon>
        <taxon>Antrihabitans</taxon>
    </lineage>
</organism>
<gene>
    <name evidence="1" type="ORF">FGL95_26335</name>
</gene>
<dbReference type="InterPro" id="IPR011008">
    <property type="entry name" value="Dimeric_a/b-barrel"/>
</dbReference>